<evidence type="ECO:0000313" key="3">
    <source>
        <dbReference type="Proteomes" id="UP001172708"/>
    </source>
</evidence>
<dbReference type="PROSITE" id="PS50965">
    <property type="entry name" value="NERD"/>
    <property type="match status" value="1"/>
</dbReference>
<dbReference type="RefSeq" id="WP_301140909.1">
    <property type="nucleotide sequence ID" value="NZ_JAUHQA010000001.1"/>
</dbReference>
<gene>
    <name evidence="2" type="ORF">QQX02_02100</name>
</gene>
<protein>
    <submittedName>
        <fullName evidence="2">Nuclease-related domain-containing protein</fullName>
    </submittedName>
</protein>
<dbReference type="Proteomes" id="UP001172708">
    <property type="component" value="Unassembled WGS sequence"/>
</dbReference>
<proteinExistence type="predicted"/>
<feature type="domain" description="NERD" evidence="1">
    <location>
        <begin position="161"/>
        <end position="273"/>
    </location>
</feature>
<reference evidence="2" key="1">
    <citation type="submission" date="2023-06" db="EMBL/GenBank/DDBJ databases">
        <title>Egi l300058.</title>
        <authorList>
            <person name="Gao L."/>
            <person name="Fang B.-Z."/>
            <person name="Li W.-J."/>
        </authorList>
    </citation>
    <scope>NUCLEOTIDE SEQUENCE</scope>
    <source>
        <strain evidence="2">EGI L300058</strain>
    </source>
</reference>
<sequence>MPIYQVRRWKRYGHDRAYFADADGTKVGYLDLASGEHVLDEGADRDAIEAAALAWCADNEITPPNLPLMGASKQEDVQAVQAASAAAFAEDGAQSVAVPVAPAPPKEAEPEWTDLSAHRPGEGVRKLAEAEWTASKDRSKVFAALNRYVFDNHTDERAWRKGAEGEEYVGAKLDKLRDKGWHVLHSVPVGKSDSDIDHIAIGPGGVFTVNSKMHAGKKIWVAKYQMRVNGQPVPYLRNSRHEAGRAKKLLDAQLDFEVPVVGCVVVLTGSLVPEVTYKQMPDDVRVLDKWDLPKWFKKRPAVLSPEQVEAVFDTARRSTTWRTIE</sequence>
<evidence type="ECO:0000313" key="2">
    <source>
        <dbReference type="EMBL" id="MDN4479719.1"/>
    </source>
</evidence>
<organism evidence="2 3">
    <name type="scientific">Demequina muriae</name>
    <dbReference type="NCBI Taxonomy" id="3051664"/>
    <lineage>
        <taxon>Bacteria</taxon>
        <taxon>Bacillati</taxon>
        <taxon>Actinomycetota</taxon>
        <taxon>Actinomycetes</taxon>
        <taxon>Micrococcales</taxon>
        <taxon>Demequinaceae</taxon>
        <taxon>Demequina</taxon>
    </lineage>
</organism>
<name>A0ABT8GEM6_9MICO</name>
<dbReference type="EMBL" id="JAUHQA010000001">
    <property type="protein sequence ID" value="MDN4479719.1"/>
    <property type="molecule type" value="Genomic_DNA"/>
</dbReference>
<evidence type="ECO:0000259" key="1">
    <source>
        <dbReference type="PROSITE" id="PS50965"/>
    </source>
</evidence>
<dbReference type="InterPro" id="IPR011528">
    <property type="entry name" value="NERD"/>
</dbReference>
<comment type="caution">
    <text evidence="2">The sequence shown here is derived from an EMBL/GenBank/DDBJ whole genome shotgun (WGS) entry which is preliminary data.</text>
</comment>
<keyword evidence="3" id="KW-1185">Reference proteome</keyword>
<accession>A0ABT8GEM6</accession>
<dbReference type="Pfam" id="PF08378">
    <property type="entry name" value="NERD"/>
    <property type="match status" value="1"/>
</dbReference>